<gene>
    <name evidence="2" type="ORF">CCHLO57077_00017986</name>
</gene>
<feature type="non-terminal residue" evidence="2">
    <location>
        <position position="87"/>
    </location>
</feature>
<dbReference type="Gene3D" id="3.50.50.60">
    <property type="entry name" value="FAD/NAD(P)-binding domain"/>
    <property type="match status" value="1"/>
</dbReference>
<evidence type="ECO:0000313" key="2">
    <source>
        <dbReference type="EMBL" id="CAI6092443.1"/>
    </source>
</evidence>
<dbReference type="EMBL" id="CABFNP030001209">
    <property type="protein sequence ID" value="CAI6092443.1"/>
    <property type="molecule type" value="Genomic_DNA"/>
</dbReference>
<feature type="non-terminal residue" evidence="2">
    <location>
        <position position="1"/>
    </location>
</feature>
<dbReference type="InterPro" id="IPR036188">
    <property type="entry name" value="FAD/NAD-bd_sf"/>
</dbReference>
<protein>
    <recommendedName>
        <fullName evidence="1">FAD dependent oxidoreductase domain-containing protein</fullName>
    </recommendedName>
</protein>
<evidence type="ECO:0000313" key="3">
    <source>
        <dbReference type="Proteomes" id="UP001160390"/>
    </source>
</evidence>
<feature type="domain" description="FAD dependent oxidoreductase" evidence="1">
    <location>
        <begin position="10"/>
        <end position="68"/>
    </location>
</feature>
<sequence length="87" mass="9230">DDALLEFAETVIIGSGITGALIAHDLAARGHLTKGTGDGKASVVMLEARPLCSGATGRNGWHIKPDCYKSFNQLQDRYGPDMALQLC</sequence>
<evidence type="ECO:0000259" key="1">
    <source>
        <dbReference type="Pfam" id="PF01266"/>
    </source>
</evidence>
<dbReference type="Pfam" id="PF01266">
    <property type="entry name" value="DAO"/>
    <property type="match status" value="1"/>
</dbReference>
<proteinExistence type="predicted"/>
<dbReference type="SUPFAM" id="SSF51905">
    <property type="entry name" value="FAD/NAD(P)-binding domain"/>
    <property type="match status" value="1"/>
</dbReference>
<dbReference type="AlphaFoldDB" id="A0AA35M8L1"/>
<dbReference type="Proteomes" id="UP001160390">
    <property type="component" value="Unassembled WGS sequence"/>
</dbReference>
<organism evidence="2 3">
    <name type="scientific">Clonostachys chloroleuca</name>
    <dbReference type="NCBI Taxonomy" id="1926264"/>
    <lineage>
        <taxon>Eukaryota</taxon>
        <taxon>Fungi</taxon>
        <taxon>Dikarya</taxon>
        <taxon>Ascomycota</taxon>
        <taxon>Pezizomycotina</taxon>
        <taxon>Sordariomycetes</taxon>
        <taxon>Hypocreomycetidae</taxon>
        <taxon>Hypocreales</taxon>
        <taxon>Bionectriaceae</taxon>
        <taxon>Clonostachys</taxon>
    </lineage>
</organism>
<dbReference type="InterPro" id="IPR006076">
    <property type="entry name" value="FAD-dep_OxRdtase"/>
</dbReference>
<keyword evidence="3" id="KW-1185">Reference proteome</keyword>
<name>A0AA35M8L1_9HYPO</name>
<comment type="caution">
    <text evidence="2">The sequence shown here is derived from an EMBL/GenBank/DDBJ whole genome shotgun (WGS) entry which is preliminary data.</text>
</comment>
<accession>A0AA35M8L1</accession>
<reference evidence="2" key="1">
    <citation type="submission" date="2023-01" db="EMBL/GenBank/DDBJ databases">
        <authorList>
            <person name="Piombo E."/>
        </authorList>
    </citation>
    <scope>NUCLEOTIDE SEQUENCE</scope>
</reference>